<evidence type="ECO:0000256" key="13">
    <source>
        <dbReference type="ARBA" id="ARBA00022932"/>
    </source>
</evidence>
<dbReference type="Gene3D" id="1.10.150.20">
    <property type="entry name" value="5' to 3' exonuclease, C-terminal subdomain"/>
    <property type="match status" value="1"/>
</dbReference>
<accession>A0A3Q9HSL2</accession>
<evidence type="ECO:0000256" key="10">
    <source>
        <dbReference type="ARBA" id="ARBA00022705"/>
    </source>
</evidence>
<evidence type="ECO:0000256" key="18">
    <source>
        <dbReference type="ARBA" id="ARBA00044632"/>
    </source>
</evidence>
<evidence type="ECO:0000256" key="19">
    <source>
        <dbReference type="ARBA" id="ARBA00044678"/>
    </source>
</evidence>
<evidence type="ECO:0000256" key="9">
    <source>
        <dbReference type="ARBA" id="ARBA00022695"/>
    </source>
</evidence>
<dbReference type="Proteomes" id="UP000267250">
    <property type="component" value="Chromosome"/>
</dbReference>
<evidence type="ECO:0000256" key="4">
    <source>
        <dbReference type="ARBA" id="ARBA00012720"/>
    </source>
</evidence>
<dbReference type="Pfam" id="PF14791">
    <property type="entry name" value="DNA_pol_B_thumb"/>
    <property type="match status" value="1"/>
</dbReference>
<dbReference type="InterPro" id="IPR016195">
    <property type="entry name" value="Pol/histidinol_Pase-like"/>
</dbReference>
<keyword evidence="11" id="KW-0227">DNA damage</keyword>
<evidence type="ECO:0000256" key="3">
    <source>
        <dbReference type="ARBA" id="ARBA00012417"/>
    </source>
</evidence>
<evidence type="ECO:0000259" key="23">
    <source>
        <dbReference type="SMART" id="SM00481"/>
    </source>
</evidence>
<evidence type="ECO:0000259" key="24">
    <source>
        <dbReference type="SMART" id="SM00483"/>
    </source>
</evidence>
<keyword evidence="26" id="KW-1185">Reference proteome</keyword>
<evidence type="ECO:0000256" key="1">
    <source>
        <dbReference type="ARBA" id="ARBA00001946"/>
    </source>
</evidence>
<evidence type="ECO:0000313" key="25">
    <source>
        <dbReference type="EMBL" id="AZR74833.1"/>
    </source>
</evidence>
<keyword evidence="15" id="KW-0234">DNA repair</keyword>
<comment type="function">
    <text evidence="20">Repair polymerase that plays a key role in base-excision repair. During this process, the damaged base is excised by specific DNA glycosylases, the DNA backbone is nicked at the abasic site by an apurinic/apyrimidic (AP) endonuclease, and POLB removes 5'-deoxyribose-phosphate from the preincised AP site acting as a 5'-deoxyribose-phosphate lyase (5'-dRP lyase); through its DNA polymerase activity, it adds one nucleotide to the 3' end of the arising single-nucleotide gap. Conducts 'gap-filling' DNA synthesis in a stepwise distributive fashion rather than in a processive fashion as for other DNA polymerases. It is also able to cleave sugar-phosphate bonds 3' to an intact AP site, acting as an AP lyase.</text>
</comment>
<gene>
    <name evidence="25" type="ORF">BBF96_05290</name>
</gene>
<evidence type="ECO:0000256" key="12">
    <source>
        <dbReference type="ARBA" id="ARBA00022843"/>
    </source>
</evidence>
<dbReference type="GO" id="GO:0006281">
    <property type="term" value="P:DNA repair"/>
    <property type="evidence" value="ECO:0007669"/>
    <property type="project" value="UniProtKB-KW"/>
</dbReference>
<feature type="domain" description="Helix-hairpin-helix DNA-binding motif class 1" evidence="22">
    <location>
        <begin position="91"/>
        <end position="110"/>
    </location>
</feature>
<dbReference type="GO" id="GO:0005829">
    <property type="term" value="C:cytosol"/>
    <property type="evidence" value="ECO:0007669"/>
    <property type="project" value="TreeGrafter"/>
</dbReference>
<comment type="cofactor">
    <cofactor evidence="1">
        <name>Mg(2+)</name>
        <dbReference type="ChEBI" id="CHEBI:18420"/>
    </cofactor>
</comment>
<dbReference type="EMBL" id="CP016379">
    <property type="protein sequence ID" value="AZR74833.1"/>
    <property type="molecule type" value="Genomic_DNA"/>
</dbReference>
<dbReference type="SMART" id="SM00483">
    <property type="entry name" value="POLXc"/>
    <property type="match status" value="1"/>
</dbReference>
<dbReference type="InterPro" id="IPR037160">
    <property type="entry name" value="DNA_Pol_thumb_sf"/>
</dbReference>
<evidence type="ECO:0000256" key="6">
    <source>
        <dbReference type="ARBA" id="ARBA00022481"/>
    </source>
</evidence>
<dbReference type="InterPro" id="IPR029398">
    <property type="entry name" value="PolB_thumb"/>
</dbReference>
<name>A0A3Q9HSL2_9FIRM</name>
<dbReference type="EC" id="2.7.7.7" evidence="3"/>
<dbReference type="InterPro" id="IPR043519">
    <property type="entry name" value="NT_sf"/>
</dbReference>
<dbReference type="InterPro" id="IPR047967">
    <property type="entry name" value="PolX_PHP"/>
</dbReference>
<organism evidence="25 26">
    <name type="scientific">Anoxybacter fermentans</name>
    <dbReference type="NCBI Taxonomy" id="1323375"/>
    <lineage>
        <taxon>Bacteria</taxon>
        <taxon>Bacillati</taxon>
        <taxon>Bacillota</taxon>
        <taxon>Clostridia</taxon>
        <taxon>Halanaerobiales</taxon>
        <taxon>Anoxybacter</taxon>
    </lineage>
</organism>
<dbReference type="Gene3D" id="3.30.460.10">
    <property type="entry name" value="Beta Polymerase, domain 2"/>
    <property type="match status" value="1"/>
</dbReference>
<evidence type="ECO:0000256" key="20">
    <source>
        <dbReference type="ARBA" id="ARBA00045548"/>
    </source>
</evidence>
<evidence type="ECO:0000256" key="16">
    <source>
        <dbReference type="ARBA" id="ARBA00035717"/>
    </source>
</evidence>
<dbReference type="InterPro" id="IPR003583">
    <property type="entry name" value="Hlx-hairpin-Hlx_DNA-bd_motif"/>
</dbReference>
<dbReference type="CDD" id="cd00141">
    <property type="entry name" value="NT_POLXc"/>
    <property type="match status" value="1"/>
</dbReference>
<dbReference type="Gene3D" id="3.30.210.10">
    <property type="entry name" value="DNA polymerase, thumb domain"/>
    <property type="match status" value="1"/>
</dbReference>
<dbReference type="InterPro" id="IPR010996">
    <property type="entry name" value="HHH_MUS81"/>
</dbReference>
<dbReference type="Pfam" id="PF02811">
    <property type="entry name" value="PHP"/>
    <property type="match status" value="1"/>
</dbReference>
<keyword evidence="8" id="KW-0808">Transferase</keyword>
<evidence type="ECO:0000256" key="11">
    <source>
        <dbReference type="ARBA" id="ARBA00022763"/>
    </source>
</evidence>
<dbReference type="InterPro" id="IPR003141">
    <property type="entry name" value="Pol/His_phosphatase_N"/>
</dbReference>
<dbReference type="Pfam" id="PF14520">
    <property type="entry name" value="HHH_5"/>
    <property type="match status" value="1"/>
</dbReference>
<dbReference type="Gene3D" id="1.10.150.110">
    <property type="entry name" value="DNA polymerase beta, N-terminal domain-like"/>
    <property type="match status" value="1"/>
</dbReference>
<keyword evidence="7" id="KW-0237">DNA synthesis</keyword>
<dbReference type="InterPro" id="IPR002008">
    <property type="entry name" value="DNA_pol_X_beta-like"/>
</dbReference>
<evidence type="ECO:0000313" key="26">
    <source>
        <dbReference type="Proteomes" id="UP000267250"/>
    </source>
</evidence>
<dbReference type="GO" id="GO:0008270">
    <property type="term" value="F:zinc ion binding"/>
    <property type="evidence" value="ECO:0007669"/>
    <property type="project" value="TreeGrafter"/>
</dbReference>
<dbReference type="SUPFAM" id="SSF81301">
    <property type="entry name" value="Nucleotidyltransferase"/>
    <property type="match status" value="1"/>
</dbReference>
<dbReference type="KEGG" id="aft:BBF96_05290"/>
<comment type="catalytic activity">
    <reaction evidence="19">
        <text>a 5'-end 2'-deoxyribose-2'-deoxyribonucleotide-DNA = (2E,4S)-4-hydroxypenten-2-al-5-phosphate + a 5'-end 5'-phospho-2'-deoxyribonucleoside-DNA + H(+)</text>
        <dbReference type="Rhea" id="RHEA:76255"/>
        <dbReference type="Rhea" id="RHEA-COMP:13180"/>
        <dbReference type="Rhea" id="RHEA-COMP:18657"/>
        <dbReference type="ChEBI" id="CHEBI:15378"/>
        <dbReference type="ChEBI" id="CHEBI:136412"/>
        <dbReference type="ChEBI" id="CHEBI:195194"/>
        <dbReference type="ChEBI" id="CHEBI:195195"/>
    </reaction>
</comment>
<dbReference type="GO" id="GO:0003887">
    <property type="term" value="F:DNA-directed DNA polymerase activity"/>
    <property type="evidence" value="ECO:0007669"/>
    <property type="project" value="UniProtKB-KW"/>
</dbReference>
<comment type="catalytic activity">
    <reaction evidence="21">
        <text>DNA(n) + a 2'-deoxyribonucleoside 5'-triphosphate = DNA(n+1) + diphosphate</text>
        <dbReference type="Rhea" id="RHEA:22508"/>
        <dbReference type="Rhea" id="RHEA-COMP:17339"/>
        <dbReference type="Rhea" id="RHEA-COMP:17340"/>
        <dbReference type="ChEBI" id="CHEBI:33019"/>
        <dbReference type="ChEBI" id="CHEBI:61560"/>
        <dbReference type="ChEBI" id="CHEBI:173112"/>
        <dbReference type="EC" id="2.7.7.7"/>
    </reaction>
</comment>
<keyword evidence="10" id="KW-0235">DNA replication</keyword>
<sequence>MDKKEVSKILHQIGVMLELRGENPFKARAYYNGAKKIEALDEDINQVVREGRLREIPGIGATLAENIEELVMTGQLSYFEELARDLPEGLFDILRLPGLGVKKVSKLYRELGISNLGELEYACIENRLIELSGFGEKTQRKILKGIKTLKKFQGQYLYANIIDYAIKIIEIIRTWPEVKKAELAGSIRRKKELIKDIDIVVVTFEPEKVMERLIKADFTEEVIGSGPTKTSVRLKEGLNLDLRAVKPDEYVYALHHFTGSKEYNIAMRARAKNMGLKINEYGIFRDDKRIECKDESEFFKTLGLTYIPPELRENMGEIAAAENDELPELITREDIQGVFHVHTRYSDGVDTIPELVRACRERGLKYLGISDHSKTAFYAHGLKVSDVKAQWEEIDALNAELEDFYIFKGIEAEILPDGSLDYSEEILKGFDFVIASIHSNFNGTEEEMTNRLLKAIENPYTTMLGHLTGRLLLSREGYPVDIYRVIRACAEHQVIIELNANPYRLDLDWRYCKYAIEEGVLISINPDAHRISGLDDLNYGIAIGRKGWLTKENVFNALSIEEVKAYLKRRKER</sequence>
<dbReference type="SUPFAM" id="SSF47802">
    <property type="entry name" value="DNA polymerase beta, N-terminal domain-like"/>
    <property type="match status" value="1"/>
</dbReference>
<dbReference type="RefSeq" id="WP_127018193.1">
    <property type="nucleotide sequence ID" value="NZ_CP016379.1"/>
</dbReference>
<reference evidence="25 26" key="1">
    <citation type="submission" date="2016-07" db="EMBL/GenBank/DDBJ databases">
        <title>Genome and transcriptome analysis of iron-reducing fermentative bacteria Anoxybacter fermentans.</title>
        <authorList>
            <person name="Zeng X."/>
            <person name="Shao Z."/>
        </authorList>
    </citation>
    <scope>NUCLEOTIDE SEQUENCE [LARGE SCALE GENOMIC DNA]</scope>
    <source>
        <strain evidence="25 26">DY22613</strain>
    </source>
</reference>
<evidence type="ECO:0000256" key="15">
    <source>
        <dbReference type="ARBA" id="ARBA00023204"/>
    </source>
</evidence>
<dbReference type="InterPro" id="IPR050243">
    <property type="entry name" value="PHP_phosphatase"/>
</dbReference>
<evidence type="ECO:0000259" key="22">
    <source>
        <dbReference type="SMART" id="SM00278"/>
    </source>
</evidence>
<dbReference type="PANTHER" id="PTHR36928">
    <property type="entry name" value="PHOSPHATASE YCDX-RELATED"/>
    <property type="match status" value="1"/>
</dbReference>
<evidence type="ECO:0000256" key="5">
    <source>
        <dbReference type="ARBA" id="ARBA00020020"/>
    </source>
</evidence>
<feature type="domain" description="Helix-hairpin-helix DNA-binding motif class 1" evidence="22">
    <location>
        <begin position="126"/>
        <end position="145"/>
    </location>
</feature>
<dbReference type="GO" id="GO:0042578">
    <property type="term" value="F:phosphoric ester hydrolase activity"/>
    <property type="evidence" value="ECO:0007669"/>
    <property type="project" value="TreeGrafter"/>
</dbReference>
<evidence type="ECO:0000256" key="21">
    <source>
        <dbReference type="ARBA" id="ARBA00049244"/>
    </source>
</evidence>
<dbReference type="GO" id="GO:0071978">
    <property type="term" value="P:bacterial-type flagellum-dependent swarming motility"/>
    <property type="evidence" value="ECO:0007669"/>
    <property type="project" value="TreeGrafter"/>
</dbReference>
<proteinExistence type="predicted"/>
<dbReference type="SUPFAM" id="SSF89550">
    <property type="entry name" value="PHP domain-like"/>
    <property type="match status" value="1"/>
</dbReference>
<comment type="subcellular location">
    <subcellularLocation>
        <location evidence="2">Cytoplasm</location>
    </subcellularLocation>
</comment>
<dbReference type="EC" id="4.2.99.18" evidence="4"/>
<dbReference type="PANTHER" id="PTHR36928:SF1">
    <property type="entry name" value="PHOSPHATASE YCDX-RELATED"/>
    <property type="match status" value="1"/>
</dbReference>
<feature type="domain" description="DNA-directed DNA polymerase X" evidence="24">
    <location>
        <begin position="1"/>
        <end position="313"/>
    </location>
</feature>
<dbReference type="InterPro" id="IPR004013">
    <property type="entry name" value="PHP_dom"/>
</dbReference>
<dbReference type="Pfam" id="PF14716">
    <property type="entry name" value="HHH_8"/>
    <property type="match status" value="1"/>
</dbReference>
<evidence type="ECO:0000256" key="2">
    <source>
        <dbReference type="ARBA" id="ARBA00004496"/>
    </source>
</evidence>
<feature type="domain" description="Polymerase/histidinol phosphatase N-terminal" evidence="23">
    <location>
        <begin position="337"/>
        <end position="416"/>
    </location>
</feature>
<dbReference type="InterPro" id="IPR002054">
    <property type="entry name" value="DNA-dir_DNA_pol_X"/>
</dbReference>
<evidence type="ECO:0000256" key="8">
    <source>
        <dbReference type="ARBA" id="ARBA00022679"/>
    </source>
</evidence>
<dbReference type="InterPro" id="IPR022311">
    <property type="entry name" value="PolX-like"/>
</dbReference>
<dbReference type="SMART" id="SM00481">
    <property type="entry name" value="POLIIIAc"/>
    <property type="match status" value="1"/>
</dbReference>
<comment type="catalytic activity">
    <reaction evidence="18">
        <text>2'-deoxyribonucleotide-(2'-deoxyribose 5'-phosphate)-2'-deoxyribonucleotide-DNA = a 3'-end 2'-deoxyribonucleotide-(2,3-dehydro-2,3-deoxyribose 5'-phosphate)-DNA + a 5'-end 5'-phospho-2'-deoxyribonucleoside-DNA + H(+)</text>
        <dbReference type="Rhea" id="RHEA:66592"/>
        <dbReference type="Rhea" id="RHEA-COMP:13180"/>
        <dbReference type="Rhea" id="RHEA-COMP:16897"/>
        <dbReference type="Rhea" id="RHEA-COMP:17067"/>
        <dbReference type="ChEBI" id="CHEBI:15378"/>
        <dbReference type="ChEBI" id="CHEBI:136412"/>
        <dbReference type="ChEBI" id="CHEBI:157695"/>
        <dbReference type="ChEBI" id="CHEBI:167181"/>
        <dbReference type="EC" id="4.2.99.18"/>
    </reaction>
</comment>
<dbReference type="NCBIfam" id="NF006375">
    <property type="entry name" value="PRK08609.1"/>
    <property type="match status" value="1"/>
</dbReference>
<dbReference type="OrthoDB" id="9808747at2"/>
<dbReference type="GO" id="GO:0003677">
    <property type="term" value="F:DNA binding"/>
    <property type="evidence" value="ECO:0007669"/>
    <property type="project" value="InterPro"/>
</dbReference>
<dbReference type="GO" id="GO:0140078">
    <property type="term" value="F:class I DNA-(apurinic or apyrimidinic site) endonuclease activity"/>
    <property type="evidence" value="ECO:0007669"/>
    <property type="project" value="UniProtKB-EC"/>
</dbReference>
<keyword evidence="13" id="KW-0239">DNA-directed DNA polymerase</keyword>
<protein>
    <recommendedName>
        <fullName evidence="5">DNA polymerase beta</fullName>
        <ecNumber evidence="3">2.7.7.7</ecNumber>
        <ecNumber evidence="4">4.2.99.18</ecNumber>
    </recommendedName>
    <alternativeName>
        <fullName evidence="16">5'-deoxyribose-phosphate lyase</fullName>
    </alternativeName>
    <alternativeName>
        <fullName evidence="17">AP lyase</fullName>
    </alternativeName>
</protein>
<dbReference type="PIRSF" id="PIRSF005047">
    <property type="entry name" value="UCP005047_YshC"/>
    <property type="match status" value="1"/>
</dbReference>
<keyword evidence="6" id="KW-0488">Methylation</keyword>
<feature type="domain" description="Helix-hairpin-helix DNA-binding motif class 1" evidence="22">
    <location>
        <begin position="51"/>
        <end position="70"/>
    </location>
</feature>
<keyword evidence="9" id="KW-0548">Nucleotidyltransferase</keyword>
<dbReference type="PRINTS" id="PR00870">
    <property type="entry name" value="DNAPOLXBETA"/>
</dbReference>
<dbReference type="CDD" id="cd07436">
    <property type="entry name" value="PHP_PolX"/>
    <property type="match status" value="1"/>
</dbReference>
<dbReference type="SMART" id="SM00278">
    <property type="entry name" value="HhH1"/>
    <property type="match status" value="3"/>
</dbReference>
<evidence type="ECO:0000256" key="17">
    <source>
        <dbReference type="ARBA" id="ARBA00035726"/>
    </source>
</evidence>
<dbReference type="AlphaFoldDB" id="A0A3Q9HSL2"/>
<evidence type="ECO:0000256" key="7">
    <source>
        <dbReference type="ARBA" id="ARBA00022634"/>
    </source>
</evidence>
<keyword evidence="14" id="KW-0915">Sodium</keyword>
<dbReference type="Gene3D" id="3.20.20.140">
    <property type="entry name" value="Metal-dependent hydrolases"/>
    <property type="match status" value="1"/>
</dbReference>
<keyword evidence="12" id="KW-0832">Ubl conjugation</keyword>
<evidence type="ECO:0000256" key="14">
    <source>
        <dbReference type="ARBA" id="ARBA00023053"/>
    </source>
</evidence>
<dbReference type="InterPro" id="IPR027421">
    <property type="entry name" value="DNA_pol_lamdba_lyase_dom_sf"/>
</dbReference>